<accession>A0A0E9P8Y5</accession>
<dbReference type="AlphaFoldDB" id="A0A0E9P8Y5"/>
<organism evidence="1">
    <name type="scientific">Anguilla anguilla</name>
    <name type="common">European freshwater eel</name>
    <name type="synonym">Muraena anguilla</name>
    <dbReference type="NCBI Taxonomy" id="7936"/>
    <lineage>
        <taxon>Eukaryota</taxon>
        <taxon>Metazoa</taxon>
        <taxon>Chordata</taxon>
        <taxon>Craniata</taxon>
        <taxon>Vertebrata</taxon>
        <taxon>Euteleostomi</taxon>
        <taxon>Actinopterygii</taxon>
        <taxon>Neopterygii</taxon>
        <taxon>Teleostei</taxon>
        <taxon>Anguilliformes</taxon>
        <taxon>Anguillidae</taxon>
        <taxon>Anguilla</taxon>
    </lineage>
</organism>
<proteinExistence type="predicted"/>
<name>A0A0E9P8Y5_ANGAN</name>
<dbReference type="EMBL" id="GBXM01107834">
    <property type="protein sequence ID" value="JAH00743.1"/>
    <property type="molecule type" value="Transcribed_RNA"/>
</dbReference>
<evidence type="ECO:0000313" key="1">
    <source>
        <dbReference type="EMBL" id="JAH00727.1"/>
    </source>
</evidence>
<dbReference type="EMBL" id="GBXM01088468">
    <property type="protein sequence ID" value="JAH20109.1"/>
    <property type="molecule type" value="Transcribed_RNA"/>
</dbReference>
<sequence length="26" mass="2857">MLSNDIFTRSLVSHRIPLAQSNSNGV</sequence>
<dbReference type="EMBL" id="GBXM01107850">
    <property type="protein sequence ID" value="JAH00727.1"/>
    <property type="molecule type" value="Transcribed_RNA"/>
</dbReference>
<reference evidence="1" key="1">
    <citation type="submission" date="2014-11" db="EMBL/GenBank/DDBJ databases">
        <authorList>
            <person name="Amaro Gonzalez C."/>
        </authorList>
    </citation>
    <scope>NUCLEOTIDE SEQUENCE</scope>
</reference>
<protein>
    <submittedName>
        <fullName evidence="1">Uncharacterized protein</fullName>
    </submittedName>
</protein>
<reference evidence="1" key="2">
    <citation type="journal article" date="2015" name="Fish Shellfish Immunol.">
        <title>Early steps in the European eel (Anguilla anguilla)-Vibrio vulnificus interaction in the gills: Role of the RtxA13 toxin.</title>
        <authorList>
            <person name="Callol A."/>
            <person name="Pajuelo D."/>
            <person name="Ebbesson L."/>
            <person name="Teles M."/>
            <person name="MacKenzie S."/>
            <person name="Amaro C."/>
        </authorList>
    </citation>
    <scope>NUCLEOTIDE SEQUENCE</scope>
</reference>